<dbReference type="Pfam" id="PF03466">
    <property type="entry name" value="LysR_substrate"/>
    <property type="match status" value="1"/>
</dbReference>
<dbReference type="Pfam" id="PF00126">
    <property type="entry name" value="HTH_1"/>
    <property type="match status" value="1"/>
</dbReference>
<dbReference type="Gene3D" id="3.40.190.10">
    <property type="entry name" value="Periplasmic binding protein-like II"/>
    <property type="match status" value="2"/>
</dbReference>
<evidence type="ECO:0000256" key="2">
    <source>
        <dbReference type="ARBA" id="ARBA00023015"/>
    </source>
</evidence>
<dbReference type="Proteomes" id="UP000031670">
    <property type="component" value="Unassembled WGS sequence"/>
</dbReference>
<keyword evidence="3" id="KW-0238">DNA-binding</keyword>
<dbReference type="GO" id="GO:0003677">
    <property type="term" value="F:DNA binding"/>
    <property type="evidence" value="ECO:0007669"/>
    <property type="project" value="UniProtKB-KW"/>
</dbReference>
<dbReference type="PANTHER" id="PTHR30118">
    <property type="entry name" value="HTH-TYPE TRANSCRIPTIONAL REGULATOR LEUO-RELATED"/>
    <property type="match status" value="1"/>
</dbReference>
<dbReference type="InterPro" id="IPR036390">
    <property type="entry name" value="WH_DNA-bd_sf"/>
</dbReference>
<dbReference type="InterPro" id="IPR050389">
    <property type="entry name" value="LysR-type_TF"/>
</dbReference>
<gene>
    <name evidence="6" type="ORF">JCM19232_825</name>
</gene>
<comment type="similarity">
    <text evidence="1">Belongs to the LysR transcriptional regulatory family.</text>
</comment>
<dbReference type="PROSITE" id="PS50931">
    <property type="entry name" value="HTH_LYSR"/>
    <property type="match status" value="1"/>
</dbReference>
<evidence type="ECO:0000256" key="1">
    <source>
        <dbReference type="ARBA" id="ARBA00009437"/>
    </source>
</evidence>
<evidence type="ECO:0000313" key="6">
    <source>
        <dbReference type="EMBL" id="GAM60492.1"/>
    </source>
</evidence>
<dbReference type="SUPFAM" id="SSF46785">
    <property type="entry name" value="Winged helix' DNA-binding domain"/>
    <property type="match status" value="1"/>
</dbReference>
<keyword evidence="4" id="KW-0804">Transcription</keyword>
<evidence type="ECO:0000313" key="7">
    <source>
        <dbReference type="Proteomes" id="UP000031670"/>
    </source>
</evidence>
<proteinExistence type="inferred from homology"/>
<comment type="caution">
    <text evidence="6">The sequence shown here is derived from an EMBL/GenBank/DDBJ whole genome shotgun (WGS) entry which is preliminary data.</text>
</comment>
<dbReference type="EMBL" id="BBSA01000001">
    <property type="protein sequence ID" value="GAM60492.1"/>
    <property type="molecule type" value="Genomic_DNA"/>
</dbReference>
<organism evidence="6 7">
    <name type="scientific">Vibrio ishigakensis</name>
    <dbReference type="NCBI Taxonomy" id="1481914"/>
    <lineage>
        <taxon>Bacteria</taxon>
        <taxon>Pseudomonadati</taxon>
        <taxon>Pseudomonadota</taxon>
        <taxon>Gammaproteobacteria</taxon>
        <taxon>Vibrionales</taxon>
        <taxon>Vibrionaceae</taxon>
        <taxon>Vibrio</taxon>
    </lineage>
</organism>
<dbReference type="PANTHER" id="PTHR30118:SF15">
    <property type="entry name" value="TRANSCRIPTIONAL REGULATORY PROTEIN"/>
    <property type="match status" value="1"/>
</dbReference>
<name>A0A0B8P7H5_9VIBR</name>
<evidence type="ECO:0000256" key="4">
    <source>
        <dbReference type="ARBA" id="ARBA00023163"/>
    </source>
</evidence>
<dbReference type="Gene3D" id="1.10.10.10">
    <property type="entry name" value="Winged helix-like DNA-binding domain superfamily/Winged helix DNA-binding domain"/>
    <property type="match status" value="1"/>
</dbReference>
<dbReference type="SUPFAM" id="SSF53850">
    <property type="entry name" value="Periplasmic binding protein-like II"/>
    <property type="match status" value="1"/>
</dbReference>
<reference evidence="6 7" key="2">
    <citation type="submission" date="2015-01" db="EMBL/GenBank/DDBJ databases">
        <authorList>
            <consortium name="NBRP consortium"/>
            <person name="Sawabe T."/>
            <person name="Meirelles P."/>
            <person name="Feng G."/>
            <person name="Sayaka M."/>
            <person name="Hattori M."/>
            <person name="Ohkuma M."/>
        </authorList>
    </citation>
    <scope>NUCLEOTIDE SEQUENCE [LARGE SCALE GENOMIC DNA]</scope>
    <source>
        <strain evidence="6 7">JCM19232</strain>
    </source>
</reference>
<reference evidence="6 7" key="1">
    <citation type="submission" date="2015-01" db="EMBL/GenBank/DDBJ databases">
        <title>Vibrio sp. C5 JCM 19232 whole genome shotgun sequence.</title>
        <authorList>
            <person name="Sawabe T."/>
            <person name="Meirelles P."/>
            <person name="Feng G."/>
            <person name="Sayaka M."/>
            <person name="Hattori M."/>
            <person name="Ohkuma M."/>
        </authorList>
    </citation>
    <scope>NUCLEOTIDE SEQUENCE [LARGE SCALE GENOMIC DNA]</scope>
    <source>
        <strain evidence="6 7">JCM19232</strain>
    </source>
</reference>
<evidence type="ECO:0000259" key="5">
    <source>
        <dbReference type="PROSITE" id="PS50931"/>
    </source>
</evidence>
<dbReference type="InterPro" id="IPR036388">
    <property type="entry name" value="WH-like_DNA-bd_sf"/>
</dbReference>
<dbReference type="GO" id="GO:0003700">
    <property type="term" value="F:DNA-binding transcription factor activity"/>
    <property type="evidence" value="ECO:0007669"/>
    <property type="project" value="InterPro"/>
</dbReference>
<dbReference type="AlphaFoldDB" id="A0A0B8P7H5"/>
<evidence type="ECO:0000256" key="3">
    <source>
        <dbReference type="ARBA" id="ARBA00023125"/>
    </source>
</evidence>
<keyword evidence="2" id="KW-0805">Transcription regulation</keyword>
<sequence>MKPKIDLNLITVFLEVYKYKSISKAADALDITSASVSVAIKKLNAQLGHELFVRQGRGITPTPYASRIASQLEPMMEEIDNILSYGDESQQLDPNLEFVVYAPEPIILRSQNATLNLRKEGLPKINFMDLDLLDNGSEELIRYKQTDAVIDITRVEGSAVVNEVIAEDDVVVVCSSRHPRIGDAISKEQFYSEYHYTWKYRSAGEQVFDFLADEETNERIIAGTCASLFSMMALVSDCNSICIAPRNLVEQYANKFELKILECPIKMKKINYYLIYHKSKLSSPTFKWLRETLVAQFQPASFGSVD</sequence>
<accession>A0A0B8P7H5</accession>
<dbReference type="InterPro" id="IPR005119">
    <property type="entry name" value="LysR_subst-bd"/>
</dbReference>
<dbReference type="InterPro" id="IPR000847">
    <property type="entry name" value="LysR_HTH_N"/>
</dbReference>
<protein>
    <recommendedName>
        <fullName evidence="5">HTH lysR-type domain-containing protein</fullName>
    </recommendedName>
</protein>
<feature type="domain" description="HTH lysR-type" evidence="5">
    <location>
        <begin position="5"/>
        <end position="62"/>
    </location>
</feature>